<dbReference type="PROSITE" id="PS50935">
    <property type="entry name" value="SSB"/>
    <property type="match status" value="1"/>
</dbReference>
<dbReference type="Proteomes" id="UP001484239">
    <property type="component" value="Unassembled WGS sequence"/>
</dbReference>
<dbReference type="GO" id="GO:0003677">
    <property type="term" value="F:DNA binding"/>
    <property type="evidence" value="ECO:0007669"/>
    <property type="project" value="UniProtKB-KW"/>
</dbReference>
<dbReference type="CDD" id="cd04496">
    <property type="entry name" value="SSB_OBF"/>
    <property type="match status" value="1"/>
</dbReference>
<evidence type="ECO:0000256" key="4">
    <source>
        <dbReference type="SAM" id="MobiDB-lite"/>
    </source>
</evidence>
<dbReference type="SUPFAM" id="SSF50249">
    <property type="entry name" value="Nucleic acid-binding proteins"/>
    <property type="match status" value="1"/>
</dbReference>
<keyword evidence="1 2" id="KW-0238">DNA-binding</keyword>
<sequence>MSRSVNKITLVGNVGRDPDVHTTKAGTRVAHLSLATNRRSTRDGDEGERTDWHRLTFWNRLAEFAEEHIRMGARLYVEGRLEYDSYERDGVTIPTAEVHVRELVMLSPRPAGTGPAEVSEEEPEEAAVVG</sequence>
<name>A0ABU9E5D2_9BACT</name>
<comment type="caution">
    <text evidence="2">Lacks conserved residue(s) required for the propagation of feature annotation.</text>
</comment>
<evidence type="ECO:0000256" key="1">
    <source>
        <dbReference type="ARBA" id="ARBA00023125"/>
    </source>
</evidence>
<evidence type="ECO:0000313" key="6">
    <source>
        <dbReference type="Proteomes" id="UP001484239"/>
    </source>
</evidence>
<organism evidence="5 6">
    <name type="scientific">Gaopeijia maritima</name>
    <dbReference type="NCBI Taxonomy" id="3119007"/>
    <lineage>
        <taxon>Bacteria</taxon>
        <taxon>Pseudomonadati</taxon>
        <taxon>Gemmatimonadota</taxon>
        <taxon>Longimicrobiia</taxon>
        <taxon>Gaopeijiales</taxon>
        <taxon>Gaopeijiaceae</taxon>
        <taxon>Gaopeijia</taxon>
    </lineage>
</organism>
<feature type="region of interest" description="Disordered" evidence="4">
    <location>
        <begin position="108"/>
        <end position="130"/>
    </location>
</feature>
<reference evidence="5 6" key="1">
    <citation type="submission" date="2024-02" db="EMBL/GenBank/DDBJ databases">
        <title>A novel Gemmatimonadota bacterium.</title>
        <authorList>
            <person name="Du Z.-J."/>
            <person name="Ye Y.-Q."/>
        </authorList>
    </citation>
    <scope>NUCLEOTIDE SEQUENCE [LARGE SCALE GENOMIC DNA]</scope>
    <source>
        <strain evidence="5 6">DH-20</strain>
    </source>
</reference>
<dbReference type="NCBIfam" id="TIGR00621">
    <property type="entry name" value="ssb"/>
    <property type="match status" value="1"/>
</dbReference>
<accession>A0ABU9E5D2</accession>
<proteinExistence type="inferred from homology"/>
<keyword evidence="6" id="KW-1185">Reference proteome</keyword>
<protein>
    <recommendedName>
        <fullName evidence="2 3">Single-stranded DNA-binding protein</fullName>
        <shortName evidence="2">SSB</shortName>
    </recommendedName>
</protein>
<dbReference type="InterPro" id="IPR000424">
    <property type="entry name" value="Primosome_PriB/ssb"/>
</dbReference>
<evidence type="ECO:0000256" key="3">
    <source>
        <dbReference type="PIRNR" id="PIRNR002070"/>
    </source>
</evidence>
<dbReference type="PANTHER" id="PTHR10302:SF0">
    <property type="entry name" value="SINGLE-STRANDED DNA-BINDING PROTEIN, MITOCHONDRIAL"/>
    <property type="match status" value="1"/>
</dbReference>
<evidence type="ECO:0000313" key="5">
    <source>
        <dbReference type="EMBL" id="MEK9499933.1"/>
    </source>
</evidence>
<dbReference type="HAMAP" id="MF_00984">
    <property type="entry name" value="SSB"/>
    <property type="match status" value="1"/>
</dbReference>
<dbReference type="PIRSF" id="PIRSF002070">
    <property type="entry name" value="SSB"/>
    <property type="match status" value="1"/>
</dbReference>
<dbReference type="Pfam" id="PF00436">
    <property type="entry name" value="SSB"/>
    <property type="match status" value="1"/>
</dbReference>
<dbReference type="Gene3D" id="2.40.50.140">
    <property type="entry name" value="Nucleic acid-binding proteins"/>
    <property type="match status" value="1"/>
</dbReference>
<dbReference type="InterPro" id="IPR011344">
    <property type="entry name" value="ssDNA-bd"/>
</dbReference>
<feature type="compositionally biased region" description="Acidic residues" evidence="4">
    <location>
        <begin position="118"/>
        <end position="130"/>
    </location>
</feature>
<comment type="subunit">
    <text evidence="2">Homotetramer.</text>
</comment>
<evidence type="ECO:0000256" key="2">
    <source>
        <dbReference type="HAMAP-Rule" id="MF_00984"/>
    </source>
</evidence>
<comment type="caution">
    <text evidence="5">The sequence shown here is derived from an EMBL/GenBank/DDBJ whole genome shotgun (WGS) entry which is preliminary data.</text>
</comment>
<dbReference type="EMBL" id="JBBHLI010000001">
    <property type="protein sequence ID" value="MEK9499933.1"/>
    <property type="molecule type" value="Genomic_DNA"/>
</dbReference>
<dbReference type="InterPro" id="IPR012340">
    <property type="entry name" value="NA-bd_OB-fold"/>
</dbReference>
<gene>
    <name evidence="5" type="primary">ssb</name>
    <name evidence="5" type="ORF">WI372_02915</name>
</gene>
<dbReference type="PANTHER" id="PTHR10302">
    <property type="entry name" value="SINGLE-STRANDED DNA-BINDING PROTEIN"/>
    <property type="match status" value="1"/>
</dbReference>
<dbReference type="RefSeq" id="WP_405277905.1">
    <property type="nucleotide sequence ID" value="NZ_CP144380.1"/>
</dbReference>